<dbReference type="OrthoDB" id="3021178at2759"/>
<dbReference type="AlphaFoldDB" id="A0A6A4H759"/>
<sequence>MDLVLSSIHPYKATYSTIQGGNQGPPLFIAKTEHWWKDGHITIEHLVGEGSDPFAEIKLHNSLMGKPDDSVTVRGRQIQILDHGWTWKSVKFAAADGRIYKWKLEGMLDRHANLEVEGRIAAVYDRGSKHLFSANEPPTLRIYPEGLSFVEDIVTTLAYITKRRDKTSEEVAVVAAAST</sequence>
<dbReference type="Proteomes" id="UP000799118">
    <property type="component" value="Unassembled WGS sequence"/>
</dbReference>
<evidence type="ECO:0000313" key="3">
    <source>
        <dbReference type="Proteomes" id="UP000799118"/>
    </source>
</evidence>
<dbReference type="Pfam" id="PF20236">
    <property type="entry name" value="DUF6593"/>
    <property type="match status" value="1"/>
</dbReference>
<dbReference type="InterPro" id="IPR046528">
    <property type="entry name" value="DUF6593"/>
</dbReference>
<reference evidence="2" key="1">
    <citation type="journal article" date="2019" name="Environ. Microbiol.">
        <title>Fungal ecological strategies reflected in gene transcription - a case study of two litter decomposers.</title>
        <authorList>
            <person name="Barbi F."/>
            <person name="Kohler A."/>
            <person name="Barry K."/>
            <person name="Baskaran P."/>
            <person name="Daum C."/>
            <person name="Fauchery L."/>
            <person name="Ihrmark K."/>
            <person name="Kuo A."/>
            <person name="LaButti K."/>
            <person name="Lipzen A."/>
            <person name="Morin E."/>
            <person name="Grigoriev I.V."/>
            <person name="Henrissat B."/>
            <person name="Lindahl B."/>
            <person name="Martin F."/>
        </authorList>
    </citation>
    <scope>NUCLEOTIDE SEQUENCE</scope>
    <source>
        <strain evidence="2">JB14</strain>
    </source>
</reference>
<evidence type="ECO:0000259" key="1">
    <source>
        <dbReference type="Pfam" id="PF20236"/>
    </source>
</evidence>
<protein>
    <recommendedName>
        <fullName evidence="1">DUF6593 domain-containing protein</fullName>
    </recommendedName>
</protein>
<gene>
    <name evidence="2" type="ORF">BT96DRAFT_923924</name>
</gene>
<evidence type="ECO:0000313" key="2">
    <source>
        <dbReference type="EMBL" id="KAE9393636.1"/>
    </source>
</evidence>
<name>A0A6A4H759_9AGAR</name>
<organism evidence="2 3">
    <name type="scientific">Gymnopus androsaceus JB14</name>
    <dbReference type="NCBI Taxonomy" id="1447944"/>
    <lineage>
        <taxon>Eukaryota</taxon>
        <taxon>Fungi</taxon>
        <taxon>Dikarya</taxon>
        <taxon>Basidiomycota</taxon>
        <taxon>Agaricomycotina</taxon>
        <taxon>Agaricomycetes</taxon>
        <taxon>Agaricomycetidae</taxon>
        <taxon>Agaricales</taxon>
        <taxon>Marasmiineae</taxon>
        <taxon>Omphalotaceae</taxon>
        <taxon>Gymnopus</taxon>
    </lineage>
</organism>
<keyword evidence="3" id="KW-1185">Reference proteome</keyword>
<proteinExistence type="predicted"/>
<dbReference type="EMBL" id="ML769567">
    <property type="protein sequence ID" value="KAE9393636.1"/>
    <property type="molecule type" value="Genomic_DNA"/>
</dbReference>
<feature type="domain" description="DUF6593" evidence="1">
    <location>
        <begin position="18"/>
        <end position="165"/>
    </location>
</feature>
<accession>A0A6A4H759</accession>